<dbReference type="AlphaFoldDB" id="A0A9Q0KZQ2"/>
<keyword evidence="5" id="KW-0805">Transcription regulation</keyword>
<keyword evidence="12" id="KW-1185">Reference proteome</keyword>
<evidence type="ECO:0000313" key="12">
    <source>
        <dbReference type="Proteomes" id="UP001141806"/>
    </source>
</evidence>
<dbReference type="PROSITE" id="PS50157">
    <property type="entry name" value="ZINC_FINGER_C2H2_2"/>
    <property type="match status" value="1"/>
</dbReference>
<dbReference type="PANTHER" id="PTHR45801">
    <property type="entry name" value="OS07G0101800 PROTEIN"/>
    <property type="match status" value="1"/>
</dbReference>
<evidence type="ECO:0000259" key="10">
    <source>
        <dbReference type="PROSITE" id="PS50157"/>
    </source>
</evidence>
<dbReference type="Pfam" id="PF13912">
    <property type="entry name" value="zf-C2H2_6"/>
    <property type="match status" value="1"/>
</dbReference>
<dbReference type="OrthoDB" id="1708403at2759"/>
<dbReference type="EMBL" id="JAMYWD010000002">
    <property type="protein sequence ID" value="KAJ4979269.1"/>
    <property type="molecule type" value="Genomic_DNA"/>
</dbReference>
<gene>
    <name evidence="11" type="ORF">NE237_010049</name>
</gene>
<dbReference type="SMART" id="SM00355">
    <property type="entry name" value="ZnF_C2H2"/>
    <property type="match status" value="1"/>
</dbReference>
<accession>A0A9Q0KZQ2</accession>
<evidence type="ECO:0000256" key="6">
    <source>
        <dbReference type="ARBA" id="ARBA00023163"/>
    </source>
</evidence>
<dbReference type="SUPFAM" id="SSF57667">
    <property type="entry name" value="beta-beta-alpha zinc fingers"/>
    <property type="match status" value="1"/>
</dbReference>
<dbReference type="InterPro" id="IPR052426">
    <property type="entry name" value="Plant_dev_regulator"/>
</dbReference>
<keyword evidence="2" id="KW-0479">Metal-binding</keyword>
<reference evidence="11" key="1">
    <citation type="journal article" date="2023" name="Plant J.">
        <title>The genome of the king protea, Protea cynaroides.</title>
        <authorList>
            <person name="Chang J."/>
            <person name="Duong T.A."/>
            <person name="Schoeman C."/>
            <person name="Ma X."/>
            <person name="Roodt D."/>
            <person name="Barker N."/>
            <person name="Li Z."/>
            <person name="Van de Peer Y."/>
            <person name="Mizrachi E."/>
        </authorList>
    </citation>
    <scope>NUCLEOTIDE SEQUENCE</scope>
    <source>
        <tissue evidence="11">Young leaves</tissue>
    </source>
</reference>
<dbReference type="GO" id="GO:0008270">
    <property type="term" value="F:zinc ion binding"/>
    <property type="evidence" value="ECO:0007669"/>
    <property type="project" value="UniProtKB-KW"/>
</dbReference>
<evidence type="ECO:0000256" key="9">
    <source>
        <dbReference type="SAM" id="MobiDB-lite"/>
    </source>
</evidence>
<dbReference type="PROSITE" id="PS00028">
    <property type="entry name" value="ZINC_FINGER_C2H2_1"/>
    <property type="match status" value="1"/>
</dbReference>
<evidence type="ECO:0000256" key="3">
    <source>
        <dbReference type="ARBA" id="ARBA00022771"/>
    </source>
</evidence>
<evidence type="ECO:0000313" key="11">
    <source>
        <dbReference type="EMBL" id="KAJ4979269.1"/>
    </source>
</evidence>
<keyword evidence="3 8" id="KW-0863">Zinc-finger</keyword>
<evidence type="ECO:0000256" key="8">
    <source>
        <dbReference type="PROSITE-ProRule" id="PRU00042"/>
    </source>
</evidence>
<comment type="subcellular location">
    <subcellularLocation>
        <location evidence="1">Nucleus</location>
    </subcellularLocation>
</comment>
<keyword evidence="6" id="KW-0804">Transcription</keyword>
<keyword evidence="7" id="KW-0539">Nucleus</keyword>
<name>A0A9Q0KZQ2_9MAGN</name>
<evidence type="ECO:0000256" key="5">
    <source>
        <dbReference type="ARBA" id="ARBA00023015"/>
    </source>
</evidence>
<proteinExistence type="predicted"/>
<sequence length="240" mass="26511">MEQAQYWMWAKRKQCLSSYGDSAWEEEAFAEDSAGSLGGCIWPPRSYSCSFCSREFRSAQALGGHMNVHRRDKARLKQSPSPSRVSTPSNTQGNYSEQTLVSPSYSSSSSVILQENQQHTKGSLLSLLPSWSDSVAVRVLTVSDPEKIEGENNSRLQGGVAVNWNLVVHRNQPAGSDGVGGEEETAFISKRRRSDDASSLPFFLNSISVDKQHLQSEVLGLCRNPMEDLDLELRLGDGPR</sequence>
<dbReference type="Proteomes" id="UP001141806">
    <property type="component" value="Unassembled WGS sequence"/>
</dbReference>
<dbReference type="PANTHER" id="PTHR45801:SF119">
    <property type="entry name" value="ZINC FINGER PROTEIN 10-LIKE"/>
    <property type="match status" value="1"/>
</dbReference>
<organism evidence="11 12">
    <name type="scientific">Protea cynaroides</name>
    <dbReference type="NCBI Taxonomy" id="273540"/>
    <lineage>
        <taxon>Eukaryota</taxon>
        <taxon>Viridiplantae</taxon>
        <taxon>Streptophyta</taxon>
        <taxon>Embryophyta</taxon>
        <taxon>Tracheophyta</taxon>
        <taxon>Spermatophyta</taxon>
        <taxon>Magnoliopsida</taxon>
        <taxon>Proteales</taxon>
        <taxon>Proteaceae</taxon>
        <taxon>Protea</taxon>
    </lineage>
</organism>
<keyword evidence="4" id="KW-0862">Zinc</keyword>
<evidence type="ECO:0000256" key="4">
    <source>
        <dbReference type="ARBA" id="ARBA00022833"/>
    </source>
</evidence>
<dbReference type="Gene3D" id="3.30.160.60">
    <property type="entry name" value="Classic Zinc Finger"/>
    <property type="match status" value="1"/>
</dbReference>
<feature type="domain" description="C2H2-type" evidence="10">
    <location>
        <begin position="47"/>
        <end position="74"/>
    </location>
</feature>
<dbReference type="InterPro" id="IPR013087">
    <property type="entry name" value="Znf_C2H2_type"/>
</dbReference>
<comment type="caution">
    <text evidence="11">The sequence shown here is derived from an EMBL/GenBank/DDBJ whole genome shotgun (WGS) entry which is preliminary data.</text>
</comment>
<evidence type="ECO:0000256" key="1">
    <source>
        <dbReference type="ARBA" id="ARBA00004123"/>
    </source>
</evidence>
<protein>
    <recommendedName>
        <fullName evidence="10">C2H2-type domain-containing protein</fullName>
    </recommendedName>
</protein>
<evidence type="ECO:0000256" key="7">
    <source>
        <dbReference type="ARBA" id="ARBA00023242"/>
    </source>
</evidence>
<dbReference type="GO" id="GO:0005634">
    <property type="term" value="C:nucleus"/>
    <property type="evidence" value="ECO:0007669"/>
    <property type="project" value="UniProtKB-SubCell"/>
</dbReference>
<feature type="compositionally biased region" description="Polar residues" evidence="9">
    <location>
        <begin position="78"/>
        <end position="101"/>
    </location>
</feature>
<feature type="region of interest" description="Disordered" evidence="9">
    <location>
        <begin position="68"/>
        <end position="102"/>
    </location>
</feature>
<evidence type="ECO:0000256" key="2">
    <source>
        <dbReference type="ARBA" id="ARBA00022723"/>
    </source>
</evidence>
<dbReference type="InterPro" id="IPR036236">
    <property type="entry name" value="Znf_C2H2_sf"/>
</dbReference>